<name>A0A9D4MW27_DREPO</name>
<organism evidence="1 2">
    <name type="scientific">Dreissena polymorpha</name>
    <name type="common">Zebra mussel</name>
    <name type="synonym">Mytilus polymorpha</name>
    <dbReference type="NCBI Taxonomy" id="45954"/>
    <lineage>
        <taxon>Eukaryota</taxon>
        <taxon>Metazoa</taxon>
        <taxon>Spiralia</taxon>
        <taxon>Lophotrochozoa</taxon>
        <taxon>Mollusca</taxon>
        <taxon>Bivalvia</taxon>
        <taxon>Autobranchia</taxon>
        <taxon>Heteroconchia</taxon>
        <taxon>Euheterodonta</taxon>
        <taxon>Imparidentia</taxon>
        <taxon>Neoheterodontei</taxon>
        <taxon>Myida</taxon>
        <taxon>Dreissenoidea</taxon>
        <taxon>Dreissenidae</taxon>
        <taxon>Dreissena</taxon>
    </lineage>
</organism>
<evidence type="ECO:0000313" key="1">
    <source>
        <dbReference type="EMBL" id="KAH3883403.1"/>
    </source>
</evidence>
<reference evidence="1" key="1">
    <citation type="journal article" date="2019" name="bioRxiv">
        <title>The Genome of the Zebra Mussel, Dreissena polymorpha: A Resource for Invasive Species Research.</title>
        <authorList>
            <person name="McCartney M.A."/>
            <person name="Auch B."/>
            <person name="Kono T."/>
            <person name="Mallez S."/>
            <person name="Zhang Y."/>
            <person name="Obille A."/>
            <person name="Becker A."/>
            <person name="Abrahante J.E."/>
            <person name="Garbe J."/>
            <person name="Badalamenti J.P."/>
            <person name="Herman A."/>
            <person name="Mangelson H."/>
            <person name="Liachko I."/>
            <person name="Sullivan S."/>
            <person name="Sone E.D."/>
            <person name="Koren S."/>
            <person name="Silverstein K.A.T."/>
            <person name="Beckman K.B."/>
            <person name="Gohl D.M."/>
        </authorList>
    </citation>
    <scope>NUCLEOTIDE SEQUENCE</scope>
    <source>
        <strain evidence="1">Duluth1</strain>
        <tissue evidence="1">Whole animal</tissue>
    </source>
</reference>
<dbReference type="AlphaFoldDB" id="A0A9D4MW27"/>
<proteinExistence type="predicted"/>
<dbReference type="Proteomes" id="UP000828390">
    <property type="component" value="Unassembled WGS sequence"/>
</dbReference>
<reference evidence="1" key="2">
    <citation type="submission" date="2020-11" db="EMBL/GenBank/DDBJ databases">
        <authorList>
            <person name="McCartney M.A."/>
            <person name="Auch B."/>
            <person name="Kono T."/>
            <person name="Mallez S."/>
            <person name="Becker A."/>
            <person name="Gohl D.M."/>
            <person name="Silverstein K.A.T."/>
            <person name="Koren S."/>
            <person name="Bechman K.B."/>
            <person name="Herman A."/>
            <person name="Abrahante J.E."/>
            <person name="Garbe J."/>
        </authorList>
    </citation>
    <scope>NUCLEOTIDE SEQUENCE</scope>
    <source>
        <strain evidence="1">Duluth1</strain>
        <tissue evidence="1">Whole animal</tissue>
    </source>
</reference>
<comment type="caution">
    <text evidence="1">The sequence shown here is derived from an EMBL/GenBank/DDBJ whole genome shotgun (WGS) entry which is preliminary data.</text>
</comment>
<protein>
    <submittedName>
        <fullName evidence="1">Uncharacterized protein</fullName>
    </submittedName>
</protein>
<sequence>MRNDFKDFCKNKLLDFQRRERKQLYDIGNNASMFWRKIKRTYIKPCIHSTITADEWYTYFGKLLYDTDAVEIDNNENTEFIDVSAN</sequence>
<dbReference type="EMBL" id="JAIWYP010000001">
    <property type="protein sequence ID" value="KAH3883403.1"/>
    <property type="molecule type" value="Genomic_DNA"/>
</dbReference>
<accession>A0A9D4MW27</accession>
<evidence type="ECO:0000313" key="2">
    <source>
        <dbReference type="Proteomes" id="UP000828390"/>
    </source>
</evidence>
<gene>
    <name evidence="1" type="ORF">DPMN_007358</name>
</gene>
<keyword evidence="2" id="KW-1185">Reference proteome</keyword>